<dbReference type="Proteomes" id="UP000030143">
    <property type="component" value="Unassembled WGS sequence"/>
</dbReference>
<protein>
    <submittedName>
        <fullName evidence="1">Uncharacterized protein</fullName>
    </submittedName>
</protein>
<dbReference type="RefSeq" id="XP_016595803.1">
    <property type="nucleotide sequence ID" value="XM_016743081.1"/>
</dbReference>
<gene>
    <name evidence="1" type="ORF">PEX2_058070</name>
</gene>
<dbReference type="OrthoDB" id="10344504at2759"/>
<dbReference type="HOGENOM" id="CLU_2758582_0_0_1"/>
<accession>A0A0A2L9M5</accession>
<organism evidence="1 2">
    <name type="scientific">Penicillium expansum</name>
    <name type="common">Blue mold rot fungus</name>
    <dbReference type="NCBI Taxonomy" id="27334"/>
    <lineage>
        <taxon>Eukaryota</taxon>
        <taxon>Fungi</taxon>
        <taxon>Dikarya</taxon>
        <taxon>Ascomycota</taxon>
        <taxon>Pezizomycotina</taxon>
        <taxon>Eurotiomycetes</taxon>
        <taxon>Eurotiomycetidae</taxon>
        <taxon>Eurotiales</taxon>
        <taxon>Aspergillaceae</taxon>
        <taxon>Penicillium</taxon>
    </lineage>
</organism>
<name>A0A0A2L9M5_PENEN</name>
<proteinExistence type="predicted"/>
<sequence>MSIPGGCSGPLASARLGREEAPEKKIIIFGITEVSVTSCTDRTSHTNLLDPRMRGRRWSPRERFMMIQDP</sequence>
<dbReference type="VEuPathDB" id="FungiDB:PEXP_034560"/>
<evidence type="ECO:0000313" key="2">
    <source>
        <dbReference type="Proteomes" id="UP000030143"/>
    </source>
</evidence>
<reference evidence="1 2" key="1">
    <citation type="journal article" date="2015" name="Mol. Plant Microbe Interact.">
        <title>Genome, transcriptome, and functional analyses of Penicillium expansum provide new insights into secondary metabolism and pathogenicity.</title>
        <authorList>
            <person name="Ballester A.R."/>
            <person name="Marcet-Houben M."/>
            <person name="Levin E."/>
            <person name="Sela N."/>
            <person name="Selma-Lazaro C."/>
            <person name="Carmona L."/>
            <person name="Wisniewski M."/>
            <person name="Droby S."/>
            <person name="Gonzalez-Candelas L."/>
            <person name="Gabaldon T."/>
        </authorList>
    </citation>
    <scope>NUCLEOTIDE SEQUENCE [LARGE SCALE GENOMIC DNA]</scope>
    <source>
        <strain evidence="1 2">MD-8</strain>
    </source>
</reference>
<evidence type="ECO:0000313" key="1">
    <source>
        <dbReference type="EMBL" id="KGO53164.1"/>
    </source>
</evidence>
<comment type="caution">
    <text evidence="1">The sequence shown here is derived from an EMBL/GenBank/DDBJ whole genome shotgun (WGS) entry which is preliminary data.</text>
</comment>
<keyword evidence="2" id="KW-1185">Reference proteome</keyword>
<dbReference type="EMBL" id="JQFZ01000252">
    <property type="protein sequence ID" value="KGO53164.1"/>
    <property type="molecule type" value="Genomic_DNA"/>
</dbReference>
<dbReference type="GeneID" id="27678500"/>
<dbReference type="AlphaFoldDB" id="A0A0A2L9M5"/>